<sequence length="183" mass="19738">MADGSWDNGGHGVPAKAGLPLWGKIALGCGIAFLVVLVTCVGGVAYLGNRITKDPEGFGKKIMGMGIEKIGPDWQEFRAVVEQLRSPEGCQALYAANPALAKTWPTQAAFLEASSRWHKEVVSAPELTPELMTKQGLRINYEGSGRVSLGWSPQSGRAVYVTFEGTRKPGDRTPRQVVELDVR</sequence>
<comment type="caution">
    <text evidence="2">The sequence shown here is derived from an EMBL/GenBank/DDBJ whole genome shotgun (WGS) entry which is preliminary data.</text>
</comment>
<dbReference type="Proteomes" id="UP000886657">
    <property type="component" value="Unassembled WGS sequence"/>
</dbReference>
<gene>
    <name evidence="2" type="ORF">IPP58_07150</name>
</gene>
<reference evidence="2" key="1">
    <citation type="submission" date="2020-10" db="EMBL/GenBank/DDBJ databases">
        <title>Connecting structure to function with the recovery of over 1000 high-quality activated sludge metagenome-assembled genomes encoding full-length rRNA genes using long-read sequencing.</title>
        <authorList>
            <person name="Singleton C.M."/>
            <person name="Petriglieri F."/>
            <person name="Kristensen J.M."/>
            <person name="Kirkegaard R.H."/>
            <person name="Michaelsen T.Y."/>
            <person name="Andersen M.H."/>
            <person name="Karst S.M."/>
            <person name="Dueholm M.S."/>
            <person name="Nielsen P.H."/>
            <person name="Albertsen M."/>
        </authorList>
    </citation>
    <scope>NUCLEOTIDE SEQUENCE</scope>
    <source>
        <strain evidence="2">Skiv_18-Q3-R9-52_MAXAC.067</strain>
    </source>
</reference>
<dbReference type="AlphaFoldDB" id="A0A9D7SGW9"/>
<keyword evidence="1" id="KW-1133">Transmembrane helix</keyword>
<evidence type="ECO:0000313" key="3">
    <source>
        <dbReference type="Proteomes" id="UP000886657"/>
    </source>
</evidence>
<accession>A0A9D7SGW9</accession>
<evidence type="ECO:0000256" key="1">
    <source>
        <dbReference type="SAM" id="Phobius"/>
    </source>
</evidence>
<keyword evidence="1" id="KW-0472">Membrane</keyword>
<feature type="transmembrane region" description="Helical" evidence="1">
    <location>
        <begin position="25"/>
        <end position="47"/>
    </location>
</feature>
<organism evidence="2 3">
    <name type="scientific">Candidatus Geothrix skivensis</name>
    <dbReference type="NCBI Taxonomy" id="2954439"/>
    <lineage>
        <taxon>Bacteria</taxon>
        <taxon>Pseudomonadati</taxon>
        <taxon>Acidobacteriota</taxon>
        <taxon>Holophagae</taxon>
        <taxon>Holophagales</taxon>
        <taxon>Holophagaceae</taxon>
        <taxon>Geothrix</taxon>
    </lineage>
</organism>
<proteinExistence type="predicted"/>
<dbReference type="EMBL" id="JADKIO010000005">
    <property type="protein sequence ID" value="MBK9796259.1"/>
    <property type="molecule type" value="Genomic_DNA"/>
</dbReference>
<evidence type="ECO:0000313" key="2">
    <source>
        <dbReference type="EMBL" id="MBK9796259.1"/>
    </source>
</evidence>
<keyword evidence="1" id="KW-0812">Transmembrane</keyword>
<protein>
    <submittedName>
        <fullName evidence="2">Uncharacterized protein</fullName>
    </submittedName>
</protein>
<name>A0A9D7SGW9_9BACT</name>